<reference evidence="3 4" key="1">
    <citation type="submission" date="2019-01" db="EMBL/GenBank/DDBJ databases">
        <title>Genomic insights into a novel species Rhodoferax sp.</title>
        <authorList>
            <person name="Jin L."/>
        </authorList>
    </citation>
    <scope>NUCLEOTIDE SEQUENCE [LARGE SCALE GENOMIC DNA]</scope>
    <source>
        <strain evidence="3 4">CHu59-6-5</strain>
    </source>
</reference>
<dbReference type="KEGG" id="rhf:EUB48_15715"/>
<dbReference type="InterPro" id="IPR022002">
    <property type="entry name" value="ChsH2_Znr"/>
</dbReference>
<accession>A0A515DDS0</accession>
<dbReference type="EMBL" id="CP035503">
    <property type="protein sequence ID" value="QDL38572.1"/>
    <property type="molecule type" value="Genomic_DNA"/>
</dbReference>
<organism evidence="3 4">
    <name type="scientific">Rhodoferax sediminis</name>
    <dbReference type="NCBI Taxonomy" id="2509614"/>
    <lineage>
        <taxon>Bacteria</taxon>
        <taxon>Pseudomonadati</taxon>
        <taxon>Pseudomonadota</taxon>
        <taxon>Betaproteobacteria</taxon>
        <taxon>Burkholderiales</taxon>
        <taxon>Comamonadaceae</taxon>
        <taxon>Rhodoferax</taxon>
    </lineage>
</organism>
<dbReference type="InterPro" id="IPR052513">
    <property type="entry name" value="Thioester_dehydratase-like"/>
</dbReference>
<evidence type="ECO:0000259" key="1">
    <source>
        <dbReference type="Pfam" id="PF01796"/>
    </source>
</evidence>
<evidence type="ECO:0000259" key="2">
    <source>
        <dbReference type="Pfam" id="PF12172"/>
    </source>
</evidence>
<dbReference type="InterPro" id="IPR002878">
    <property type="entry name" value="ChsH2_C"/>
</dbReference>
<sequence length="135" mass="15137">MEQNTLPTPVANADSKPYWDAARERRLVIRKCKACSQLHFMPRHLCPQCWSDQLEWVDAKGTGTVHSFTVVRRASDPAFTALVPYVVALIELEEGPRMMANILGADALEVKIGDRVKVTFEDRGDGALLPQFQRA</sequence>
<dbReference type="PANTHER" id="PTHR34075:SF5">
    <property type="entry name" value="BLR3430 PROTEIN"/>
    <property type="match status" value="1"/>
</dbReference>
<protein>
    <submittedName>
        <fullName evidence="3">Zn-ribbon domain-containing OB-fold protein</fullName>
    </submittedName>
</protein>
<dbReference type="PANTHER" id="PTHR34075">
    <property type="entry name" value="BLR3430 PROTEIN"/>
    <property type="match status" value="1"/>
</dbReference>
<proteinExistence type="predicted"/>
<dbReference type="Proteomes" id="UP000316798">
    <property type="component" value="Chromosome"/>
</dbReference>
<evidence type="ECO:0000313" key="3">
    <source>
        <dbReference type="EMBL" id="QDL38572.1"/>
    </source>
</evidence>
<feature type="domain" description="ChsH2 rubredoxin-like zinc ribbon" evidence="2">
    <location>
        <begin position="19"/>
        <end position="55"/>
    </location>
</feature>
<gene>
    <name evidence="3" type="ORF">EUB48_15715</name>
</gene>
<keyword evidence="4" id="KW-1185">Reference proteome</keyword>
<dbReference type="Pfam" id="PF01796">
    <property type="entry name" value="OB_ChsH2_C"/>
    <property type="match status" value="1"/>
</dbReference>
<name>A0A515DDS0_9BURK</name>
<dbReference type="AlphaFoldDB" id="A0A515DDS0"/>
<feature type="domain" description="ChsH2 C-terminal OB-fold" evidence="1">
    <location>
        <begin position="56"/>
        <end position="121"/>
    </location>
</feature>
<dbReference type="SUPFAM" id="SSF50249">
    <property type="entry name" value="Nucleic acid-binding proteins"/>
    <property type="match status" value="1"/>
</dbReference>
<dbReference type="Pfam" id="PF12172">
    <property type="entry name" value="zf-ChsH2"/>
    <property type="match status" value="1"/>
</dbReference>
<evidence type="ECO:0000313" key="4">
    <source>
        <dbReference type="Proteomes" id="UP000316798"/>
    </source>
</evidence>
<dbReference type="Gene3D" id="6.10.30.10">
    <property type="match status" value="1"/>
</dbReference>
<dbReference type="RefSeq" id="WP_142820012.1">
    <property type="nucleotide sequence ID" value="NZ_CP035503.1"/>
</dbReference>
<dbReference type="InterPro" id="IPR012340">
    <property type="entry name" value="NA-bd_OB-fold"/>
</dbReference>
<dbReference type="OrthoDB" id="5514845at2"/>